<dbReference type="EMBL" id="AP012987">
    <property type="protein sequence ID" value="BAO23609.1"/>
    <property type="molecule type" value="Genomic_DNA"/>
</dbReference>
<reference evidence="2" key="1">
    <citation type="journal article" date="2014" name="J. Plant Res.">
        <title>Analysis of the complete plastid genome of the unicellular red alga Porphyridium purpureum.</title>
        <authorList>
            <person name="Tajima N."/>
            <person name="Sato S."/>
            <person name="Maruyama F."/>
            <person name="Kurokawa K."/>
            <person name="Ohta H."/>
            <person name="Tabata S."/>
            <person name="Sekine K."/>
            <person name="Moriyama T."/>
            <person name="Sato N."/>
        </authorList>
    </citation>
    <scope>NUCLEOTIDE SEQUENCE</scope>
</reference>
<dbReference type="GeneID" id="17964020"/>
<gene>
    <name evidence="2" type="primary">ORF55</name>
</gene>
<evidence type="ECO:0000313" key="2">
    <source>
        <dbReference type="EMBL" id="BAO23609.1"/>
    </source>
</evidence>
<proteinExistence type="predicted"/>
<keyword evidence="2" id="KW-0934">Plastid</keyword>
<dbReference type="EMBL" id="MF401423">
    <property type="protein sequence ID" value="ATJ02840.1"/>
    <property type="molecule type" value="Genomic_DNA"/>
</dbReference>
<accession>W0RYF4</accession>
<organism evidence="2">
    <name type="scientific">Porphyridium purpureum</name>
    <name type="common">Red alga</name>
    <name type="synonym">Porphyridium cruentum</name>
    <dbReference type="NCBI Taxonomy" id="35688"/>
    <lineage>
        <taxon>Eukaryota</taxon>
        <taxon>Rhodophyta</taxon>
        <taxon>Bangiophyceae</taxon>
        <taxon>Porphyridiales</taxon>
        <taxon>Porphyridiaceae</taxon>
        <taxon>Porphyridium</taxon>
    </lineage>
</organism>
<dbReference type="RefSeq" id="YP_008965633.1">
    <property type="nucleotide sequence ID" value="NC_023133.1"/>
</dbReference>
<reference evidence="1" key="2">
    <citation type="journal article" date="2017" name="Mitochondrial DNA Part B Resour">
        <title>Characterization of the complete plastid genome of Porphyridium purpureum strain CCMP1328.</title>
        <authorList>
            <person name="Bi G."/>
        </authorList>
    </citation>
    <scope>NUCLEOTIDE SEQUENCE</scope>
</reference>
<name>W0RYF4_PORPP</name>
<evidence type="ECO:0000313" key="1">
    <source>
        <dbReference type="EMBL" id="ATJ02840.1"/>
    </source>
</evidence>
<geneLocation type="plastid" evidence="2"/>
<dbReference type="AlphaFoldDB" id="W0RYF4"/>
<keyword evidence="2" id="KW-0150">Chloroplast</keyword>
<protein>
    <submittedName>
        <fullName evidence="2">Uncharacterized protein</fullName>
    </submittedName>
</protein>
<sequence length="55" mass="6614">MYNTNRSLKIVNKNVQNIFFYSIIDNRKMLPLRKLALTLLDIIKSRAFQFLVSYF</sequence>